<dbReference type="AlphaFoldDB" id="A0A1A9ZJA5"/>
<protein>
    <submittedName>
        <fullName evidence="2">Uncharacterized protein</fullName>
    </submittedName>
</protein>
<organism evidence="2 3">
    <name type="scientific">Glossina pallidipes</name>
    <name type="common">Tsetse fly</name>
    <dbReference type="NCBI Taxonomy" id="7398"/>
    <lineage>
        <taxon>Eukaryota</taxon>
        <taxon>Metazoa</taxon>
        <taxon>Ecdysozoa</taxon>
        <taxon>Arthropoda</taxon>
        <taxon>Hexapoda</taxon>
        <taxon>Insecta</taxon>
        <taxon>Pterygota</taxon>
        <taxon>Neoptera</taxon>
        <taxon>Endopterygota</taxon>
        <taxon>Diptera</taxon>
        <taxon>Brachycera</taxon>
        <taxon>Muscomorpha</taxon>
        <taxon>Hippoboscoidea</taxon>
        <taxon>Glossinidae</taxon>
        <taxon>Glossina</taxon>
    </lineage>
</organism>
<proteinExistence type="predicted"/>
<name>A0A1A9ZJA5_GLOPL</name>
<reference evidence="3" key="1">
    <citation type="submission" date="2014-03" db="EMBL/GenBank/DDBJ databases">
        <authorList>
            <person name="Aksoy S."/>
            <person name="Warren W."/>
            <person name="Wilson R.K."/>
        </authorList>
    </citation>
    <scope>NUCLEOTIDE SEQUENCE [LARGE SCALE GENOMIC DNA]</scope>
    <source>
        <strain evidence="3">IAEA</strain>
    </source>
</reference>
<keyword evidence="1" id="KW-0812">Transmembrane</keyword>
<evidence type="ECO:0000256" key="1">
    <source>
        <dbReference type="SAM" id="Phobius"/>
    </source>
</evidence>
<dbReference type="Proteomes" id="UP000092445">
    <property type="component" value="Unassembled WGS sequence"/>
</dbReference>
<reference evidence="2" key="2">
    <citation type="submission" date="2020-05" db="UniProtKB">
        <authorList>
            <consortium name="EnsemblMetazoa"/>
        </authorList>
    </citation>
    <scope>IDENTIFICATION</scope>
    <source>
        <strain evidence="2">IAEA</strain>
    </source>
</reference>
<sequence>MTRGFNKKQLQKNDNPPFRGVRRIGFLIKTLSLSSKAIVRKSIIRCFVSAATLFAGIECLYYFVSPLESKLCSESTKMSERSTNGFYFQKLFMISLLKSKTLKPFDMRVYWLGRECTKIVLEYVGIQLSTMGLYVVGAYHELNVYEGVITKGYHQGLNLLRIAKECISNEKFNPTKGHRKQTLSFYWARKDFLIVGLLFKLLVSTQTRRVGHEKNYLLQEHEWVRETLIP</sequence>
<feature type="transmembrane region" description="Helical" evidence="1">
    <location>
        <begin position="43"/>
        <end position="64"/>
    </location>
</feature>
<evidence type="ECO:0000313" key="2">
    <source>
        <dbReference type="EnsemblMetazoa" id="GPAI016547-PA"/>
    </source>
</evidence>
<keyword evidence="1" id="KW-0472">Membrane</keyword>
<keyword evidence="1" id="KW-1133">Transmembrane helix</keyword>
<dbReference type="VEuPathDB" id="VectorBase:GPAI016547"/>
<dbReference type="EnsemblMetazoa" id="GPAI016547-RA">
    <property type="protein sequence ID" value="GPAI016547-PA"/>
    <property type="gene ID" value="GPAI016547"/>
</dbReference>
<accession>A0A1A9ZJA5</accession>
<evidence type="ECO:0000313" key="3">
    <source>
        <dbReference type="Proteomes" id="UP000092445"/>
    </source>
</evidence>
<keyword evidence="3" id="KW-1185">Reference proteome</keyword>